<organism evidence="2 3">
    <name type="scientific">Methylocystis echinoides</name>
    <dbReference type="NCBI Taxonomy" id="29468"/>
    <lineage>
        <taxon>Bacteria</taxon>
        <taxon>Pseudomonadati</taxon>
        <taxon>Pseudomonadota</taxon>
        <taxon>Alphaproteobacteria</taxon>
        <taxon>Hyphomicrobiales</taxon>
        <taxon>Methylocystaceae</taxon>
        <taxon>Methylocystis</taxon>
    </lineage>
</organism>
<dbReference type="AlphaFoldDB" id="A0A9W6LS85"/>
<reference evidence="2" key="1">
    <citation type="journal article" date="2023" name="Int. J. Syst. Evol. Microbiol.">
        <title>Methylocystis iwaonis sp. nov., a type II methane-oxidizing bacterium from surface soil of a rice paddy field in Japan, and emended description of the genus Methylocystis (ex Whittenbury et al. 1970) Bowman et al. 1993.</title>
        <authorList>
            <person name="Kaise H."/>
            <person name="Sawadogo J.B."/>
            <person name="Alam M.S."/>
            <person name="Ueno C."/>
            <person name="Dianou D."/>
            <person name="Shinjo R."/>
            <person name="Asakawa S."/>
        </authorList>
    </citation>
    <scope>NUCLEOTIDE SEQUENCE</scope>
    <source>
        <strain evidence="2">LMG27198</strain>
    </source>
</reference>
<evidence type="ECO:0000313" key="3">
    <source>
        <dbReference type="Proteomes" id="UP001144323"/>
    </source>
</evidence>
<accession>A0A9W6LS85</accession>
<feature type="region of interest" description="Disordered" evidence="1">
    <location>
        <begin position="40"/>
        <end position="63"/>
    </location>
</feature>
<name>A0A9W6LS85_9HYPH</name>
<evidence type="ECO:0000256" key="1">
    <source>
        <dbReference type="SAM" id="MobiDB-lite"/>
    </source>
</evidence>
<dbReference type="EMBL" id="BSEC01000001">
    <property type="protein sequence ID" value="GLI93410.1"/>
    <property type="molecule type" value="Genomic_DNA"/>
</dbReference>
<comment type="caution">
    <text evidence="2">The sequence shown here is derived from an EMBL/GenBank/DDBJ whole genome shotgun (WGS) entry which is preliminary data.</text>
</comment>
<evidence type="ECO:0000313" key="2">
    <source>
        <dbReference type="EMBL" id="GLI93410.1"/>
    </source>
</evidence>
<proteinExistence type="predicted"/>
<gene>
    <name evidence="2" type="ORF">LMG27198_24020</name>
</gene>
<dbReference type="Proteomes" id="UP001144323">
    <property type="component" value="Unassembled WGS sequence"/>
</dbReference>
<sequence length="63" mass="7221">MSKRPARFTEADVRRVIRAVSKERAEMEVRIDPDGSIRIVPYHPPATNDATRPVVARESRIHL</sequence>
<keyword evidence="3" id="KW-1185">Reference proteome</keyword>
<protein>
    <submittedName>
        <fullName evidence="2">Uncharacterized protein</fullName>
    </submittedName>
</protein>